<evidence type="ECO:0000313" key="6">
    <source>
        <dbReference type="Proteomes" id="UP000199452"/>
    </source>
</evidence>
<dbReference type="GO" id="GO:0009295">
    <property type="term" value="C:nucleoid"/>
    <property type="evidence" value="ECO:0007669"/>
    <property type="project" value="TreeGrafter"/>
</dbReference>
<dbReference type="GO" id="GO:0003697">
    <property type="term" value="F:single-stranded DNA binding"/>
    <property type="evidence" value="ECO:0007669"/>
    <property type="project" value="UniProtKB-UniRule"/>
</dbReference>
<dbReference type="CDD" id="cd04496">
    <property type="entry name" value="SSB_OBF"/>
    <property type="match status" value="1"/>
</dbReference>
<comment type="caution">
    <text evidence="2">Lacks conserved residue(s) required for the propagation of feature annotation.</text>
</comment>
<dbReference type="RefSeq" id="WP_092436070.1">
    <property type="nucleotide sequence ID" value="NZ_FMYP01000009.1"/>
</dbReference>
<dbReference type="InterPro" id="IPR000424">
    <property type="entry name" value="Primosome_PriB/ssb"/>
</dbReference>
<dbReference type="NCBIfam" id="TIGR00621">
    <property type="entry name" value="ssb"/>
    <property type="match status" value="1"/>
</dbReference>
<comment type="subunit">
    <text evidence="2">Homotetramer.</text>
</comment>
<evidence type="ECO:0000256" key="3">
    <source>
        <dbReference type="PIRNR" id="PIRNR002070"/>
    </source>
</evidence>
<dbReference type="HAMAP" id="MF_00984">
    <property type="entry name" value="SSB"/>
    <property type="match status" value="1"/>
</dbReference>
<dbReference type="STRING" id="1640674.SAMN05216323_100966"/>
<evidence type="ECO:0000256" key="1">
    <source>
        <dbReference type="ARBA" id="ARBA00023125"/>
    </source>
</evidence>
<keyword evidence="1 2" id="KW-0238">DNA-binding</keyword>
<dbReference type="PANTHER" id="PTHR10302:SF0">
    <property type="entry name" value="SINGLE-STRANDED DNA-BINDING PROTEIN, MITOCHONDRIAL"/>
    <property type="match status" value="1"/>
</dbReference>
<dbReference type="InterPro" id="IPR012340">
    <property type="entry name" value="NA-bd_OB-fold"/>
</dbReference>
<dbReference type="OrthoDB" id="9809878at2"/>
<keyword evidence="6" id="KW-1185">Reference proteome</keyword>
<name>A0A1G6HF62_9BACT</name>
<dbReference type="GO" id="GO:0006260">
    <property type="term" value="P:DNA replication"/>
    <property type="evidence" value="ECO:0007669"/>
    <property type="project" value="InterPro"/>
</dbReference>
<dbReference type="AlphaFoldDB" id="A0A1G6HF62"/>
<evidence type="ECO:0000313" key="5">
    <source>
        <dbReference type="EMBL" id="SDB92086.1"/>
    </source>
</evidence>
<dbReference type="PROSITE" id="PS50935">
    <property type="entry name" value="SSB"/>
    <property type="match status" value="1"/>
</dbReference>
<reference evidence="5 6" key="1">
    <citation type="submission" date="2016-09" db="EMBL/GenBank/DDBJ databases">
        <authorList>
            <person name="Capua I."/>
            <person name="De Benedictis P."/>
            <person name="Joannis T."/>
            <person name="Lombin L.H."/>
            <person name="Cattoli G."/>
        </authorList>
    </citation>
    <scope>NUCLEOTIDE SEQUENCE [LARGE SCALE GENOMIC DNA]</scope>
    <source>
        <strain evidence="5 6">A7P-90m</strain>
    </source>
</reference>
<organism evidence="5 6">
    <name type="scientific">Williamwhitmania taraxaci</name>
    <dbReference type="NCBI Taxonomy" id="1640674"/>
    <lineage>
        <taxon>Bacteria</taxon>
        <taxon>Pseudomonadati</taxon>
        <taxon>Bacteroidota</taxon>
        <taxon>Bacteroidia</taxon>
        <taxon>Bacteroidales</taxon>
        <taxon>Williamwhitmaniaceae</taxon>
        <taxon>Williamwhitmania</taxon>
    </lineage>
</organism>
<dbReference type="PIRSF" id="PIRSF002070">
    <property type="entry name" value="SSB"/>
    <property type="match status" value="1"/>
</dbReference>
<dbReference type="SUPFAM" id="SSF50249">
    <property type="entry name" value="Nucleic acid-binding proteins"/>
    <property type="match status" value="1"/>
</dbReference>
<dbReference type="Pfam" id="PF00436">
    <property type="entry name" value="SSB"/>
    <property type="match status" value="1"/>
</dbReference>
<proteinExistence type="inferred from homology"/>
<dbReference type="InterPro" id="IPR011344">
    <property type="entry name" value="ssDNA-bd"/>
</dbReference>
<evidence type="ECO:0000256" key="4">
    <source>
        <dbReference type="SAM" id="MobiDB-lite"/>
    </source>
</evidence>
<feature type="region of interest" description="Disordered" evidence="4">
    <location>
        <begin position="110"/>
        <end position="140"/>
    </location>
</feature>
<dbReference type="Gene3D" id="2.40.50.140">
    <property type="entry name" value="Nucleic acid-binding proteins"/>
    <property type="match status" value="1"/>
</dbReference>
<dbReference type="EMBL" id="FMYP01000009">
    <property type="protein sequence ID" value="SDB92086.1"/>
    <property type="molecule type" value="Genomic_DNA"/>
</dbReference>
<dbReference type="Proteomes" id="UP000199452">
    <property type="component" value="Unassembled WGS sequence"/>
</dbReference>
<protein>
    <recommendedName>
        <fullName evidence="2 3">Single-stranded DNA-binding protein</fullName>
        <shortName evidence="2">SSB</shortName>
    </recommendedName>
</protein>
<dbReference type="PANTHER" id="PTHR10302">
    <property type="entry name" value="SINGLE-STRANDED DNA-BINDING PROTEIN"/>
    <property type="match status" value="1"/>
</dbReference>
<accession>A0A1G6HF62</accession>
<sequence length="140" mass="15525">MSLNKVMLIGNVGKDPEIRSANGVQVASFPIATTEVFSSKAGQRQEHTEWHNIVVWRGLADVVEKYVKKGTPLYVEGRIRNRSYDGKDGVKHYITEILCDNLRLLGRKEATNGAPTQEYAAPKSPDVSQEPPSDADDLPF</sequence>
<gene>
    <name evidence="5" type="ORF">SAMN05216323_100966</name>
</gene>
<evidence type="ECO:0000256" key="2">
    <source>
        <dbReference type="HAMAP-Rule" id="MF_00984"/>
    </source>
</evidence>